<dbReference type="Pfam" id="PF16724">
    <property type="entry name" value="T4-gp15_tss"/>
    <property type="match status" value="1"/>
</dbReference>
<dbReference type="Gene3D" id="3.30.2000.40">
    <property type="entry name" value="Myoviridae tail sheath stabiliser"/>
    <property type="match status" value="1"/>
</dbReference>
<organism evidence="1">
    <name type="scientific">uncultured Caudovirales phage</name>
    <dbReference type="NCBI Taxonomy" id="2100421"/>
    <lineage>
        <taxon>Viruses</taxon>
        <taxon>Duplodnaviria</taxon>
        <taxon>Heunggongvirae</taxon>
        <taxon>Uroviricota</taxon>
        <taxon>Caudoviricetes</taxon>
        <taxon>Peduoviridae</taxon>
        <taxon>Maltschvirus</taxon>
        <taxon>Maltschvirus maltsch</taxon>
    </lineage>
</organism>
<gene>
    <name evidence="1" type="ORF">UFOVP58_126</name>
</gene>
<name>A0A6J5KWF1_9CAUD</name>
<sequence>MFNTPFYHGSIRKSIVTFGNLFSNISIERKLDDTTQQTIAIPIAYAPKEKWVVRIDQDPDLNNHTYTTLPRMSFEITGMSYDASRKLNRMNKITCYNAQDQMTSVHTPIPYNLDVSLYVLTKTQEDGLQIVEQILPFFTPDYNMSVKVIPETQTFIDVPVILNSVNVQDEYDGDFQTRRFVTYTLSFTMKTSLFGPVSESGVIETVHINTSQANYLAQGNPTTSIINENWDETI</sequence>
<reference evidence="1" key="1">
    <citation type="submission" date="2020-04" db="EMBL/GenBank/DDBJ databases">
        <authorList>
            <person name="Chiriac C."/>
            <person name="Salcher M."/>
            <person name="Ghai R."/>
            <person name="Kavagutti S V."/>
        </authorList>
    </citation>
    <scope>NUCLEOTIDE SEQUENCE</scope>
</reference>
<dbReference type="InterPro" id="IPR031997">
    <property type="entry name" value="T4-gp15_tss"/>
</dbReference>
<proteinExistence type="predicted"/>
<dbReference type="EMBL" id="LR796186">
    <property type="protein sequence ID" value="CAB4125386.1"/>
    <property type="molecule type" value="Genomic_DNA"/>
</dbReference>
<protein>
    <submittedName>
        <fullName evidence="1">Tail sheath stabilizer and completion protein</fullName>
    </submittedName>
</protein>
<evidence type="ECO:0000313" key="1">
    <source>
        <dbReference type="EMBL" id="CAB4125386.1"/>
    </source>
</evidence>
<accession>A0A6J5KWF1</accession>
<dbReference type="InterPro" id="IPR038553">
    <property type="entry name" value="T4-gp15_tss_sf"/>
</dbReference>